<reference evidence="1" key="1">
    <citation type="submission" date="2024-07" db="EMBL/GenBank/DDBJ databases">
        <authorList>
            <person name="Kim Y.J."/>
            <person name="Jeong J.Y."/>
        </authorList>
    </citation>
    <scope>NUCLEOTIDE SEQUENCE</scope>
    <source>
        <strain evidence="1">GIHE-MW2</strain>
    </source>
</reference>
<dbReference type="Gene3D" id="1.10.1220.10">
    <property type="entry name" value="Met repressor-like"/>
    <property type="match status" value="1"/>
</dbReference>
<sequence length="87" mass="10166">MNQSIQIALPEETIQLIDRFTPISESSEAILSHRSQLINEAVKSYIAQKQKEILRQQLKEGAIQRSERDLNLAEDYFHLEEEAWQNL</sequence>
<protein>
    <recommendedName>
        <fullName evidence="2">CopG family transcriptional regulator</fullName>
    </recommendedName>
</protein>
<proteinExistence type="predicted"/>
<dbReference type="RefSeq" id="WP_354636113.1">
    <property type="nucleotide sequence ID" value="NZ_CP159837.1"/>
</dbReference>
<accession>A0AAU8JKS8</accession>
<evidence type="ECO:0008006" key="2">
    <source>
        <dbReference type="Google" id="ProtNLM"/>
    </source>
</evidence>
<dbReference type="EMBL" id="CP159837">
    <property type="protein sequence ID" value="XCM39319.1"/>
    <property type="molecule type" value="Genomic_DNA"/>
</dbReference>
<dbReference type="InterPro" id="IPR013321">
    <property type="entry name" value="Arc_rbn_hlx_hlx"/>
</dbReference>
<organism evidence="1">
    <name type="scientific">Planktothricoides raciborskii GIHE-MW2</name>
    <dbReference type="NCBI Taxonomy" id="2792601"/>
    <lineage>
        <taxon>Bacteria</taxon>
        <taxon>Bacillati</taxon>
        <taxon>Cyanobacteriota</taxon>
        <taxon>Cyanophyceae</taxon>
        <taxon>Oscillatoriophycideae</taxon>
        <taxon>Oscillatoriales</taxon>
        <taxon>Oscillatoriaceae</taxon>
        <taxon>Planktothricoides</taxon>
    </lineage>
</organism>
<evidence type="ECO:0000313" key="1">
    <source>
        <dbReference type="EMBL" id="XCM39319.1"/>
    </source>
</evidence>
<dbReference type="AlphaFoldDB" id="A0AAU8JKS8"/>
<name>A0AAU8JKS8_9CYAN</name>
<dbReference type="GO" id="GO:0006355">
    <property type="term" value="P:regulation of DNA-templated transcription"/>
    <property type="evidence" value="ECO:0007669"/>
    <property type="project" value="InterPro"/>
</dbReference>
<gene>
    <name evidence="1" type="ORF">ABWT76_002230</name>
</gene>